<evidence type="ECO:0000313" key="2">
    <source>
        <dbReference type="EMBL" id="MCZ0857037.1"/>
    </source>
</evidence>
<sequence length="103" mass="11092">MFPHVPPATPDRRVKRPCAEEHAEQQASEPPLSKPASRPAPRYRVLDVLRGFAICGILLVNIGDITELGRNLPYGPRSPSMAENASATWSPPASCRSSPSCSA</sequence>
<evidence type="ECO:0000256" key="1">
    <source>
        <dbReference type="SAM" id="MobiDB-lite"/>
    </source>
</evidence>
<organism evidence="2 3">
    <name type="scientific">Actinomyces israelii</name>
    <dbReference type="NCBI Taxonomy" id="1659"/>
    <lineage>
        <taxon>Bacteria</taxon>
        <taxon>Bacillati</taxon>
        <taxon>Actinomycetota</taxon>
        <taxon>Actinomycetes</taxon>
        <taxon>Actinomycetales</taxon>
        <taxon>Actinomycetaceae</taxon>
        <taxon>Actinomyces</taxon>
    </lineage>
</organism>
<dbReference type="EMBL" id="JAPTMY010000004">
    <property type="protein sequence ID" value="MCZ0857037.1"/>
    <property type="molecule type" value="Genomic_DNA"/>
</dbReference>
<evidence type="ECO:0000313" key="3">
    <source>
        <dbReference type="Proteomes" id="UP001072034"/>
    </source>
</evidence>
<name>A0ABT4I6X2_9ACTO</name>
<keyword evidence="3" id="KW-1185">Reference proteome</keyword>
<feature type="region of interest" description="Disordered" evidence="1">
    <location>
        <begin position="1"/>
        <end position="40"/>
    </location>
</feature>
<feature type="region of interest" description="Disordered" evidence="1">
    <location>
        <begin position="70"/>
        <end position="103"/>
    </location>
</feature>
<comment type="caution">
    <text evidence="2">The sequence shown here is derived from an EMBL/GenBank/DDBJ whole genome shotgun (WGS) entry which is preliminary data.</text>
</comment>
<proteinExistence type="predicted"/>
<protein>
    <recommendedName>
        <fullName evidence="4">Heparan-alpha-glucosaminide N-acetyltransferase catalytic domain-containing protein</fullName>
    </recommendedName>
</protein>
<dbReference type="Proteomes" id="UP001072034">
    <property type="component" value="Unassembled WGS sequence"/>
</dbReference>
<accession>A0ABT4I6X2</accession>
<feature type="compositionally biased region" description="Low complexity" evidence="1">
    <location>
        <begin position="90"/>
        <end position="103"/>
    </location>
</feature>
<dbReference type="RefSeq" id="WP_268916705.1">
    <property type="nucleotide sequence ID" value="NZ_JAPTMY010000004.1"/>
</dbReference>
<evidence type="ECO:0008006" key="4">
    <source>
        <dbReference type="Google" id="ProtNLM"/>
    </source>
</evidence>
<gene>
    <name evidence="2" type="ORF">OHJ16_03110</name>
</gene>
<reference evidence="2" key="1">
    <citation type="submission" date="2022-10" db="EMBL/GenBank/DDBJ databases">
        <title>Genome sequence of Actinomyces israelii ATCC 10048.</title>
        <authorList>
            <person name="Watt R.M."/>
            <person name="Tong W.M."/>
        </authorList>
    </citation>
    <scope>NUCLEOTIDE SEQUENCE</scope>
    <source>
        <strain evidence="2">ATCC 10048</strain>
    </source>
</reference>